<gene>
    <name evidence="2" type="ORF">A3A93_02600</name>
</gene>
<dbReference type="SUPFAM" id="SSF143011">
    <property type="entry name" value="RelE-like"/>
    <property type="match status" value="1"/>
</dbReference>
<name>A0A1F7IYP1_9BACT</name>
<accession>A0A1F7IYP1</accession>
<dbReference type="AlphaFoldDB" id="A0A1F7IYP1"/>
<sequence>MEIRLSREIDQYLKKIKKKDKKLFKRIVKQFALFKIDPKHRSLRVHKLSGRLKNYWSISISKDIRIIYLLRREDEAYFFDIGTHDEVYRK</sequence>
<dbReference type="InterPro" id="IPR004386">
    <property type="entry name" value="Toxin_YafQ-like"/>
</dbReference>
<evidence type="ECO:0000313" key="3">
    <source>
        <dbReference type="Proteomes" id="UP000177141"/>
    </source>
</evidence>
<dbReference type="Pfam" id="PF15738">
    <property type="entry name" value="YafQ_toxin"/>
    <property type="match status" value="1"/>
</dbReference>
<evidence type="ECO:0000256" key="1">
    <source>
        <dbReference type="ARBA" id="ARBA00022649"/>
    </source>
</evidence>
<dbReference type="InterPro" id="IPR007712">
    <property type="entry name" value="RelE/ParE_toxin"/>
</dbReference>
<dbReference type="STRING" id="1802061.A3A93_02600"/>
<organism evidence="2 3">
    <name type="scientific">Candidatus Roizmanbacteria bacterium RIFCSPLOWO2_01_FULL_38_12</name>
    <dbReference type="NCBI Taxonomy" id="1802061"/>
    <lineage>
        <taxon>Bacteria</taxon>
        <taxon>Candidatus Roizmaniibacteriota</taxon>
    </lineage>
</organism>
<protein>
    <recommendedName>
        <fullName evidence="4">Toxin YoeB</fullName>
    </recommendedName>
</protein>
<dbReference type="EMBL" id="MGAL01000015">
    <property type="protein sequence ID" value="OGK48478.1"/>
    <property type="molecule type" value="Genomic_DNA"/>
</dbReference>
<proteinExistence type="predicted"/>
<reference evidence="2 3" key="1">
    <citation type="journal article" date="2016" name="Nat. Commun.">
        <title>Thousands of microbial genomes shed light on interconnected biogeochemical processes in an aquifer system.</title>
        <authorList>
            <person name="Anantharaman K."/>
            <person name="Brown C.T."/>
            <person name="Hug L.A."/>
            <person name="Sharon I."/>
            <person name="Castelle C.J."/>
            <person name="Probst A.J."/>
            <person name="Thomas B.C."/>
            <person name="Singh A."/>
            <person name="Wilkins M.J."/>
            <person name="Karaoz U."/>
            <person name="Brodie E.L."/>
            <person name="Williams K.H."/>
            <person name="Hubbard S.S."/>
            <person name="Banfield J.F."/>
        </authorList>
    </citation>
    <scope>NUCLEOTIDE SEQUENCE [LARGE SCALE GENOMIC DNA]</scope>
</reference>
<dbReference type="InterPro" id="IPR035093">
    <property type="entry name" value="RelE/ParE_toxin_dom_sf"/>
</dbReference>
<keyword evidence="1" id="KW-1277">Toxin-antitoxin system</keyword>
<evidence type="ECO:0000313" key="2">
    <source>
        <dbReference type="EMBL" id="OGK48478.1"/>
    </source>
</evidence>
<dbReference type="Proteomes" id="UP000177141">
    <property type="component" value="Unassembled WGS sequence"/>
</dbReference>
<comment type="caution">
    <text evidence="2">The sequence shown here is derived from an EMBL/GenBank/DDBJ whole genome shotgun (WGS) entry which is preliminary data.</text>
</comment>
<dbReference type="NCBIfam" id="TIGR02385">
    <property type="entry name" value="RelE_StbE"/>
    <property type="match status" value="1"/>
</dbReference>
<dbReference type="Gene3D" id="3.30.2310.20">
    <property type="entry name" value="RelE-like"/>
    <property type="match status" value="1"/>
</dbReference>
<evidence type="ECO:0008006" key="4">
    <source>
        <dbReference type="Google" id="ProtNLM"/>
    </source>
</evidence>